<dbReference type="AlphaFoldDB" id="A0A8X8ZTK8"/>
<protein>
    <submittedName>
        <fullName evidence="3">Uncharacterized protein</fullName>
    </submittedName>
</protein>
<keyword evidence="2" id="KW-0472">Membrane</keyword>
<keyword evidence="4" id="KW-1185">Reference proteome</keyword>
<sequence length="200" mass="22459">MGTLNPQSPQTPPSPPPTPPYPSVYWSFEKSYGSTESVIATHDSPIPTYSWEKTDSISIVIPETQFSVNPSCSPLPPLSPSADLSFNSTVEPVDLGSDVDPFPIYGVVPETPLTTPKARYTEEEERYIRFIRYVVIVLPWWCFWFDGVVVLWCCELVDGIVDGGVLGWWCCGFFVLWVAGVIDLVIAYLLLHYIVLQYLM</sequence>
<reference evidence="3" key="1">
    <citation type="submission" date="2018-01" db="EMBL/GenBank/DDBJ databases">
        <authorList>
            <person name="Mao J.F."/>
        </authorList>
    </citation>
    <scope>NUCLEOTIDE SEQUENCE</scope>
    <source>
        <strain evidence="3">Huo1</strain>
        <tissue evidence="3">Leaf</tissue>
    </source>
</reference>
<name>A0A8X8ZTK8_SALSN</name>
<evidence type="ECO:0000256" key="1">
    <source>
        <dbReference type="SAM" id="MobiDB-lite"/>
    </source>
</evidence>
<reference evidence="3" key="2">
    <citation type="submission" date="2020-08" db="EMBL/GenBank/DDBJ databases">
        <title>Plant Genome Project.</title>
        <authorList>
            <person name="Zhang R.-G."/>
        </authorList>
    </citation>
    <scope>NUCLEOTIDE SEQUENCE</scope>
    <source>
        <strain evidence="3">Huo1</strain>
        <tissue evidence="3">Leaf</tissue>
    </source>
</reference>
<evidence type="ECO:0000313" key="3">
    <source>
        <dbReference type="EMBL" id="KAG6416622.1"/>
    </source>
</evidence>
<organism evidence="3">
    <name type="scientific">Salvia splendens</name>
    <name type="common">Scarlet sage</name>
    <dbReference type="NCBI Taxonomy" id="180675"/>
    <lineage>
        <taxon>Eukaryota</taxon>
        <taxon>Viridiplantae</taxon>
        <taxon>Streptophyta</taxon>
        <taxon>Embryophyta</taxon>
        <taxon>Tracheophyta</taxon>
        <taxon>Spermatophyta</taxon>
        <taxon>Magnoliopsida</taxon>
        <taxon>eudicotyledons</taxon>
        <taxon>Gunneridae</taxon>
        <taxon>Pentapetalae</taxon>
        <taxon>asterids</taxon>
        <taxon>lamiids</taxon>
        <taxon>Lamiales</taxon>
        <taxon>Lamiaceae</taxon>
        <taxon>Nepetoideae</taxon>
        <taxon>Mentheae</taxon>
        <taxon>Salviinae</taxon>
        <taxon>Salvia</taxon>
        <taxon>Salvia subgen. Calosphace</taxon>
        <taxon>core Calosphace</taxon>
    </lineage>
</organism>
<feature type="transmembrane region" description="Helical" evidence="2">
    <location>
        <begin position="165"/>
        <end position="191"/>
    </location>
</feature>
<evidence type="ECO:0000256" key="2">
    <source>
        <dbReference type="SAM" id="Phobius"/>
    </source>
</evidence>
<keyword evidence="2" id="KW-1133">Transmembrane helix</keyword>
<feature type="region of interest" description="Disordered" evidence="1">
    <location>
        <begin position="1"/>
        <end position="22"/>
    </location>
</feature>
<feature type="transmembrane region" description="Helical" evidence="2">
    <location>
        <begin position="130"/>
        <end position="153"/>
    </location>
</feature>
<proteinExistence type="predicted"/>
<comment type="caution">
    <text evidence="3">The sequence shown here is derived from an EMBL/GenBank/DDBJ whole genome shotgun (WGS) entry which is preliminary data.</text>
</comment>
<dbReference type="EMBL" id="PNBA02000008">
    <property type="protein sequence ID" value="KAG6416622.1"/>
    <property type="molecule type" value="Genomic_DNA"/>
</dbReference>
<evidence type="ECO:0000313" key="4">
    <source>
        <dbReference type="Proteomes" id="UP000298416"/>
    </source>
</evidence>
<feature type="compositionally biased region" description="Pro residues" evidence="1">
    <location>
        <begin position="9"/>
        <end position="22"/>
    </location>
</feature>
<keyword evidence="2" id="KW-0812">Transmembrane</keyword>
<gene>
    <name evidence="3" type="ORF">SASPL_124055</name>
</gene>
<dbReference type="Proteomes" id="UP000298416">
    <property type="component" value="Unassembled WGS sequence"/>
</dbReference>
<accession>A0A8X8ZTK8</accession>